<evidence type="ECO:0000313" key="1">
    <source>
        <dbReference type="EMBL" id="QLY81267.1"/>
    </source>
</evidence>
<dbReference type="EMBL" id="CP059378">
    <property type="protein sequence ID" value="QLY81267.1"/>
    <property type="molecule type" value="Genomic_DNA"/>
</dbReference>
<protein>
    <submittedName>
        <fullName evidence="1">Uncharacterized protein</fullName>
    </submittedName>
</protein>
<evidence type="ECO:0000313" key="2">
    <source>
        <dbReference type="Proteomes" id="UP000512286"/>
    </source>
</evidence>
<accession>A0A7D6VRF1</accession>
<dbReference type="RefSeq" id="WP_181602912.1">
    <property type="nucleotide sequence ID" value="NZ_CP059378.1"/>
</dbReference>
<dbReference type="Proteomes" id="UP000512286">
    <property type="component" value="Chromosome"/>
</dbReference>
<name>A0A7D6VRF1_9CLOT</name>
<reference evidence="1 2" key="1">
    <citation type="submission" date="2020-07" db="EMBL/GenBank/DDBJ databases">
        <title>Electron transfer.</title>
        <authorList>
            <person name="Huang L."/>
            <person name="Liu X."/>
            <person name="Zhou S."/>
        </authorList>
    </citation>
    <scope>NUCLEOTIDE SEQUENCE [LARGE SCALE GENOMIC DNA]</scope>
    <source>
        <strain evidence="1 2">Lx1</strain>
    </source>
</reference>
<dbReference type="KEGG" id="cint:HZF06_06700"/>
<sequence length="129" mass="15052">MSFCYKCKKKIDEVDNFIAFYGEILCNECSKGVEPCSRMFRMLLDIPEDLSEVYYYFHKTDLTIKSQVISVEHSREDIYIQFTAGSIVISDTSIIKKVKKPSNNTNLFEFCYMIKNPNNEVIGYIGKQR</sequence>
<gene>
    <name evidence="1" type="ORF">HZF06_06700</name>
</gene>
<dbReference type="AlphaFoldDB" id="A0A7D6VRF1"/>
<organism evidence="1 2">
    <name type="scientific">Clostridium intestinale</name>
    <dbReference type="NCBI Taxonomy" id="36845"/>
    <lineage>
        <taxon>Bacteria</taxon>
        <taxon>Bacillati</taxon>
        <taxon>Bacillota</taxon>
        <taxon>Clostridia</taxon>
        <taxon>Eubacteriales</taxon>
        <taxon>Clostridiaceae</taxon>
        <taxon>Clostridium</taxon>
    </lineage>
</organism>
<proteinExistence type="predicted"/>